<sequence>MVGRGRYEDPWHDDAATAGALQPLLAAEGWDVHVHGTSPALLADDGLVAATVGRPDLVVVAAGTGRSDPDFDGDDAAWAAFHTALAGFVTGGVPLLALHAAANTFHDAPAWSGLVGGRWTDGTSWHPPIGTATFDVADPAHPVTAGLGPVEAFDEQYCDLAVDPGSHVLLTTRHEGRDHPVVWVAPGPARVVYDGLGHDVRSWASPSRRDLVRRTVAWLAAR</sequence>
<dbReference type="Gene3D" id="3.40.50.880">
    <property type="match status" value="1"/>
</dbReference>
<dbReference type="Pfam" id="PF06283">
    <property type="entry name" value="ThuA"/>
    <property type="match status" value="1"/>
</dbReference>
<dbReference type="PANTHER" id="PTHR40469">
    <property type="entry name" value="SECRETED GLYCOSYL HYDROLASE"/>
    <property type="match status" value="1"/>
</dbReference>
<dbReference type="KEGG" id="celz:E5225_05440"/>
<name>A0A4P7SR47_9CELL</name>
<gene>
    <name evidence="2" type="ORF">E5225_05440</name>
</gene>
<dbReference type="InterPro" id="IPR029010">
    <property type="entry name" value="ThuA-like"/>
</dbReference>
<evidence type="ECO:0000259" key="1">
    <source>
        <dbReference type="Pfam" id="PF06283"/>
    </source>
</evidence>
<evidence type="ECO:0000313" key="2">
    <source>
        <dbReference type="EMBL" id="QCB95213.1"/>
    </source>
</evidence>
<evidence type="ECO:0000313" key="3">
    <source>
        <dbReference type="Proteomes" id="UP000296469"/>
    </source>
</evidence>
<dbReference type="Proteomes" id="UP000296469">
    <property type="component" value="Chromosome"/>
</dbReference>
<dbReference type="AlphaFoldDB" id="A0A4P7SR47"/>
<reference evidence="2 3" key="1">
    <citation type="submission" date="2019-04" db="EMBL/GenBank/DDBJ databases">
        <title>Isolation and identification of Cellulomonas shaoxiangyii sp. Nov. isolated from feces of the Tibetan antelopes (Pantholops hodgsonii) in the Qinghai-Tibet plateau of China.</title>
        <authorList>
            <person name="Tian Z."/>
        </authorList>
    </citation>
    <scope>NUCLEOTIDE SEQUENCE [LARGE SCALE GENOMIC DNA]</scope>
    <source>
        <strain evidence="2 3">Z28</strain>
    </source>
</reference>
<dbReference type="SUPFAM" id="SSF52317">
    <property type="entry name" value="Class I glutamine amidotransferase-like"/>
    <property type="match status" value="1"/>
</dbReference>
<dbReference type="EMBL" id="CP039291">
    <property type="protein sequence ID" value="QCB95213.1"/>
    <property type="molecule type" value="Genomic_DNA"/>
</dbReference>
<keyword evidence="3" id="KW-1185">Reference proteome</keyword>
<proteinExistence type="predicted"/>
<dbReference type="PANTHER" id="PTHR40469:SF2">
    <property type="entry name" value="GALACTOSE-BINDING DOMAIN-LIKE SUPERFAMILY PROTEIN"/>
    <property type="match status" value="1"/>
</dbReference>
<dbReference type="InterPro" id="IPR029062">
    <property type="entry name" value="Class_I_gatase-like"/>
</dbReference>
<accession>A0A4P7SR47</accession>
<protein>
    <submittedName>
        <fullName evidence="2">ThuA domain-containing protein</fullName>
    </submittedName>
</protein>
<dbReference type="OrthoDB" id="3350268at2"/>
<organism evidence="2 3">
    <name type="scientific">Cellulomonas shaoxiangyii</name>
    <dbReference type="NCBI Taxonomy" id="2566013"/>
    <lineage>
        <taxon>Bacteria</taxon>
        <taxon>Bacillati</taxon>
        <taxon>Actinomycetota</taxon>
        <taxon>Actinomycetes</taxon>
        <taxon>Micrococcales</taxon>
        <taxon>Cellulomonadaceae</taxon>
        <taxon>Cellulomonas</taxon>
    </lineage>
</organism>
<feature type="domain" description="ThuA-like" evidence="1">
    <location>
        <begin position="12"/>
        <end position="218"/>
    </location>
</feature>